<keyword evidence="2 5" id="KW-0561">Oxygen transport</keyword>
<keyword evidence="4" id="KW-0408">Iron</keyword>
<evidence type="ECO:0000256" key="2">
    <source>
        <dbReference type="ARBA" id="ARBA00022621"/>
    </source>
</evidence>
<dbReference type="PANTHER" id="PTHR43396">
    <property type="entry name" value="FLAVOHEMOPROTEIN"/>
    <property type="match status" value="1"/>
</dbReference>
<comment type="caution">
    <text evidence="7">The sequence shown here is derived from an EMBL/GenBank/DDBJ whole genome shotgun (WGS) entry which is preliminary data.</text>
</comment>
<dbReference type="PROSITE" id="PS01033">
    <property type="entry name" value="GLOBIN"/>
    <property type="match status" value="1"/>
</dbReference>
<dbReference type="RefSeq" id="WP_219748862.1">
    <property type="nucleotide sequence ID" value="NZ_JAHXZN010000003.1"/>
</dbReference>
<keyword evidence="1 5" id="KW-0349">Heme</keyword>
<dbReference type="SUPFAM" id="SSF46458">
    <property type="entry name" value="Globin-like"/>
    <property type="match status" value="1"/>
</dbReference>
<gene>
    <name evidence="7" type="ORF">KZ820_12155</name>
</gene>
<evidence type="ECO:0000256" key="1">
    <source>
        <dbReference type="ARBA" id="ARBA00022617"/>
    </source>
</evidence>
<dbReference type="InterPro" id="IPR012292">
    <property type="entry name" value="Globin/Proto"/>
</dbReference>
<evidence type="ECO:0000256" key="4">
    <source>
        <dbReference type="ARBA" id="ARBA00023004"/>
    </source>
</evidence>
<evidence type="ECO:0000256" key="5">
    <source>
        <dbReference type="RuleBase" id="RU000356"/>
    </source>
</evidence>
<feature type="domain" description="Globin" evidence="6">
    <location>
        <begin position="6"/>
        <end position="144"/>
    </location>
</feature>
<dbReference type="EMBL" id="JAHXZN010000003">
    <property type="protein sequence ID" value="MBW6531488.1"/>
    <property type="molecule type" value="Genomic_DNA"/>
</dbReference>
<reference evidence="7 8" key="1">
    <citation type="submission" date="2021-07" db="EMBL/GenBank/DDBJ databases">
        <title>Sphingomonas sp.</title>
        <authorList>
            <person name="Feng G."/>
            <person name="Li J."/>
            <person name="Pan M."/>
        </authorList>
    </citation>
    <scope>NUCLEOTIDE SEQUENCE [LARGE SCALE GENOMIC DNA]</scope>
    <source>
        <strain evidence="7 8">RRHST34</strain>
    </source>
</reference>
<sequence>MSAPVALSPAQVVLVRASYAAITRLEQDYSARFYHRLLERHPFTRALFPDDLTRQISVFRLTVDALIAQLDQPEAQPGAARAALAELGQRHVGYGVLTHHYAYVGEVLLDTFAEMAGDGFDAATRTAWEALYAAVAQAMLDPPVPAAERKP</sequence>
<evidence type="ECO:0000259" key="6">
    <source>
        <dbReference type="PROSITE" id="PS01033"/>
    </source>
</evidence>
<dbReference type="InterPro" id="IPR000971">
    <property type="entry name" value="Globin"/>
</dbReference>
<evidence type="ECO:0000256" key="3">
    <source>
        <dbReference type="ARBA" id="ARBA00022723"/>
    </source>
</evidence>
<proteinExistence type="inferred from homology"/>
<evidence type="ECO:0000313" key="7">
    <source>
        <dbReference type="EMBL" id="MBW6531488.1"/>
    </source>
</evidence>
<dbReference type="Pfam" id="PF00042">
    <property type="entry name" value="Globin"/>
    <property type="match status" value="1"/>
</dbReference>
<keyword evidence="3" id="KW-0479">Metal-binding</keyword>
<dbReference type="Proteomes" id="UP000759103">
    <property type="component" value="Unassembled WGS sequence"/>
</dbReference>
<dbReference type="PANTHER" id="PTHR43396:SF3">
    <property type="entry name" value="FLAVOHEMOPROTEIN"/>
    <property type="match status" value="1"/>
</dbReference>
<protein>
    <recommendedName>
        <fullName evidence="6">Globin domain-containing protein</fullName>
    </recommendedName>
</protein>
<accession>A0ABS7BPL8</accession>
<evidence type="ECO:0000313" key="8">
    <source>
        <dbReference type="Proteomes" id="UP000759103"/>
    </source>
</evidence>
<comment type="similarity">
    <text evidence="5">Belongs to the globin family.</text>
</comment>
<organism evidence="7 8">
    <name type="scientific">Sphingomonas citri</name>
    <dbReference type="NCBI Taxonomy" id="2862499"/>
    <lineage>
        <taxon>Bacteria</taxon>
        <taxon>Pseudomonadati</taxon>
        <taxon>Pseudomonadota</taxon>
        <taxon>Alphaproteobacteria</taxon>
        <taxon>Sphingomonadales</taxon>
        <taxon>Sphingomonadaceae</taxon>
        <taxon>Sphingomonas</taxon>
    </lineage>
</organism>
<name>A0ABS7BPL8_9SPHN</name>
<keyword evidence="5" id="KW-0813">Transport</keyword>
<dbReference type="Gene3D" id="1.10.490.10">
    <property type="entry name" value="Globins"/>
    <property type="match status" value="1"/>
</dbReference>
<dbReference type="InterPro" id="IPR009050">
    <property type="entry name" value="Globin-like_sf"/>
</dbReference>
<keyword evidence="8" id="KW-1185">Reference proteome</keyword>